<sequence>MAKGAELLKLAVEPLDKRFLELTVQDDGWMNKLPESSKPDHIASEGLGW</sequence>
<organism evidence="1 2">
    <name type="scientific">Streptomyces endophyticus</name>
    <dbReference type="NCBI Taxonomy" id="714166"/>
    <lineage>
        <taxon>Bacteria</taxon>
        <taxon>Bacillati</taxon>
        <taxon>Actinomycetota</taxon>
        <taxon>Actinomycetes</taxon>
        <taxon>Kitasatosporales</taxon>
        <taxon>Streptomycetaceae</taxon>
        <taxon>Streptomyces</taxon>
    </lineage>
</organism>
<gene>
    <name evidence="1" type="ORF">OKJ99_06100</name>
</gene>
<evidence type="ECO:0000313" key="2">
    <source>
        <dbReference type="Proteomes" id="UP001354931"/>
    </source>
</evidence>
<evidence type="ECO:0000313" key="1">
    <source>
        <dbReference type="EMBL" id="MEB8337086.1"/>
    </source>
</evidence>
<reference evidence="1 2" key="1">
    <citation type="submission" date="2022-10" db="EMBL/GenBank/DDBJ databases">
        <authorList>
            <person name="Xie J."/>
            <person name="Shen N."/>
        </authorList>
    </citation>
    <scope>NUCLEOTIDE SEQUENCE [LARGE SCALE GENOMIC DNA]</scope>
    <source>
        <strain evidence="1 2">YIM65594</strain>
    </source>
</reference>
<protein>
    <submittedName>
        <fullName evidence="1">Uncharacterized protein</fullName>
    </submittedName>
</protein>
<dbReference type="EMBL" id="JAOZYC010000032">
    <property type="protein sequence ID" value="MEB8337086.1"/>
    <property type="molecule type" value="Genomic_DNA"/>
</dbReference>
<comment type="caution">
    <text evidence="1">The sequence shown here is derived from an EMBL/GenBank/DDBJ whole genome shotgun (WGS) entry which is preliminary data.</text>
</comment>
<proteinExistence type="predicted"/>
<dbReference type="Proteomes" id="UP001354931">
    <property type="component" value="Unassembled WGS sequence"/>
</dbReference>
<name>A0ABU6EZC1_9ACTN</name>
<dbReference type="RefSeq" id="WP_326014722.1">
    <property type="nucleotide sequence ID" value="NZ_JAOZYC010000032.1"/>
</dbReference>
<accession>A0ABU6EZC1</accession>
<keyword evidence="2" id="KW-1185">Reference proteome</keyword>